<comment type="caution">
    <text evidence="2">The sequence shown here is derived from an EMBL/GenBank/DDBJ whole genome shotgun (WGS) entry which is preliminary data.</text>
</comment>
<dbReference type="InterPro" id="IPR050266">
    <property type="entry name" value="AB_hydrolase_sf"/>
</dbReference>
<dbReference type="Proteomes" id="UP000783934">
    <property type="component" value="Unassembled WGS sequence"/>
</dbReference>
<reference evidence="2 3" key="1">
    <citation type="submission" date="2020-03" db="EMBL/GenBank/DDBJ databases">
        <title>Genomic Encyclopedia of Type Strains, Phase IV (KMG-IV): sequencing the most valuable type-strain genomes for metagenomic binning, comparative biology and taxonomic classification.</title>
        <authorList>
            <person name="Goeker M."/>
        </authorList>
    </citation>
    <scope>NUCLEOTIDE SEQUENCE [LARGE SCALE GENOMIC DNA]</scope>
    <source>
        <strain evidence="2 3">DSM 26613</strain>
    </source>
</reference>
<dbReference type="SUPFAM" id="SSF53474">
    <property type="entry name" value="alpha/beta-Hydrolases"/>
    <property type="match status" value="1"/>
</dbReference>
<evidence type="ECO:0000259" key="1">
    <source>
        <dbReference type="Pfam" id="PF00561"/>
    </source>
</evidence>
<feature type="domain" description="AB hydrolase-1" evidence="1">
    <location>
        <begin position="12"/>
        <end position="237"/>
    </location>
</feature>
<dbReference type="PANTHER" id="PTHR43798">
    <property type="entry name" value="MONOACYLGLYCEROL LIPASE"/>
    <property type="match status" value="1"/>
</dbReference>
<dbReference type="Gene3D" id="3.40.50.1820">
    <property type="entry name" value="alpha/beta hydrolase"/>
    <property type="match status" value="1"/>
</dbReference>
<evidence type="ECO:0000313" key="3">
    <source>
        <dbReference type="Proteomes" id="UP000783934"/>
    </source>
</evidence>
<name>A0ABX0WTF6_9BURK</name>
<accession>A0ABX0WTF6</accession>
<dbReference type="Pfam" id="PF00561">
    <property type="entry name" value="Abhydrolase_1"/>
    <property type="match status" value="1"/>
</dbReference>
<dbReference type="RefSeq" id="WP_167661946.1">
    <property type="nucleotide sequence ID" value="NZ_BMCQ01000005.1"/>
</dbReference>
<dbReference type="InterPro" id="IPR029058">
    <property type="entry name" value="AB_hydrolase_fold"/>
</dbReference>
<sequence length="255" mass="28060">MMSYRRSGAGEPVFLLHGYASSSAIWHSLISDLEKQFDVIAIDWPGFGTSHMLPPYTKLEDFAEGLLELAQELKIPHFHVLGHSMSGFVVQQLLSQHKEALLSAVLYGAGLKLDATRRFESIETTLQRLHHDGAAVSAQRVIHSWFYDLDRDPHALQQCMHAADGMTVEAGSAAIKAMANADFTHLLAQVDVPTLIILGEAERSHPPHSALELHAAIPHAHLAILPFAGHVAHLEQPKSFNHSVKEFLNQAVNLS</sequence>
<dbReference type="InterPro" id="IPR000073">
    <property type="entry name" value="AB_hydrolase_1"/>
</dbReference>
<organism evidence="2 3">
    <name type="scientific">Paenalcaligenes hominis</name>
    <dbReference type="NCBI Taxonomy" id="643674"/>
    <lineage>
        <taxon>Bacteria</taxon>
        <taxon>Pseudomonadati</taxon>
        <taxon>Pseudomonadota</taxon>
        <taxon>Betaproteobacteria</taxon>
        <taxon>Burkholderiales</taxon>
        <taxon>Alcaligenaceae</taxon>
        <taxon>Paenalcaligenes</taxon>
    </lineage>
</organism>
<dbReference type="EMBL" id="JAATIZ010000004">
    <property type="protein sequence ID" value="NJB66045.1"/>
    <property type="molecule type" value="Genomic_DNA"/>
</dbReference>
<keyword evidence="3" id="KW-1185">Reference proteome</keyword>
<evidence type="ECO:0000313" key="2">
    <source>
        <dbReference type="EMBL" id="NJB66045.1"/>
    </source>
</evidence>
<gene>
    <name evidence="2" type="ORF">GGR41_002300</name>
</gene>
<protein>
    <submittedName>
        <fullName evidence="2">Pimeloyl-ACP methyl ester carboxylesterase</fullName>
    </submittedName>
</protein>
<dbReference type="PRINTS" id="PR00111">
    <property type="entry name" value="ABHYDROLASE"/>
</dbReference>
<proteinExistence type="predicted"/>